<name>A0ABD2YAQ1_9GENT</name>
<dbReference type="InterPro" id="IPR056948">
    <property type="entry name" value="PNGaseA_N"/>
</dbReference>
<evidence type="ECO:0000313" key="4">
    <source>
        <dbReference type="EMBL" id="KAL3503119.1"/>
    </source>
</evidence>
<gene>
    <name evidence="4" type="ORF">ACH5RR_037568</name>
</gene>
<dbReference type="AlphaFoldDB" id="A0ABD2YAQ1"/>
<sequence length="575" mass="64000">MAKNFSLLYHILLPLLLLFHQSLFSSANNLYKTKSLYNSQLISEENNGFDESPSSPFLKTGNTPPTAKTYSPTTYFEVTKPIQLPNTKPCSQLILQHDFGFTYGKPPVLANYTPPSNCPSQKFAKVVLEWKATCKGRQFDRIFGIWLGGVEIFRSCTAEPRINGIVWTVEKDITRYSSLLMSNQTLAVFLGNLVDQTYTGVYHASISMHFYPAENVDDSLNSGADLILPISRDLPLNDGLWFEIQNSTDVESKEFKIPQNVYSNGPFREVLVSLDDVLVGSVWPFTVIYTGGINPLLWRPITGIGSFDLPTYDIEITPFLGNILDGKTHKFGFSVSYALNVWYIDANLHLWLDKKSEKIKGKLLSYDSSPLKFSLAENFAGFDGSFITNASRTITAKGWVKSSYGTIITKATQGFQYSNLMVVGNEGNRQIVTQTIDSNDKVSTSMPSLKSIKSLKHFLFSFFTDVENQVNGTYVSVSNVTLGFNEKKVKKSDLGSSVSSLENIQKGDGSLLIKGNSIIGGLGATRQVYIYKDDKLCYLRNVGSSNYTILYDKVSDSCSKIHKQHLLSKLGLLGQ</sequence>
<evidence type="ECO:0000256" key="2">
    <source>
        <dbReference type="SAM" id="SignalP"/>
    </source>
</evidence>
<reference evidence="4 5" key="1">
    <citation type="submission" date="2024-11" db="EMBL/GenBank/DDBJ databases">
        <title>A near-complete genome assembly of Cinchona calisaya.</title>
        <authorList>
            <person name="Lian D.C."/>
            <person name="Zhao X.W."/>
            <person name="Wei L."/>
        </authorList>
    </citation>
    <scope>NUCLEOTIDE SEQUENCE [LARGE SCALE GENOMIC DNA]</scope>
    <source>
        <tissue evidence="4">Nenye</tissue>
    </source>
</reference>
<evidence type="ECO:0000256" key="1">
    <source>
        <dbReference type="SAM" id="MobiDB-lite"/>
    </source>
</evidence>
<feature type="chain" id="PRO_5044783046" description="Peptide N-acetyl-beta-D-glucosaminyl asparaginase amidase A N-terminal domain-containing protein" evidence="2">
    <location>
        <begin position="28"/>
        <end position="575"/>
    </location>
</feature>
<dbReference type="Pfam" id="PF25156">
    <property type="entry name" value="PNGase_A_C"/>
    <property type="match status" value="1"/>
</dbReference>
<comment type="caution">
    <text evidence="4">The sequence shown here is derived from an EMBL/GenBank/DDBJ whole genome shotgun (WGS) entry which is preliminary data.</text>
</comment>
<proteinExistence type="predicted"/>
<accession>A0ABD2YAQ1</accession>
<feature type="signal peptide" evidence="2">
    <location>
        <begin position="1"/>
        <end position="27"/>
    </location>
</feature>
<dbReference type="PANTHER" id="PTHR31104">
    <property type="entry name" value="PEPTIDE-N4-(N-ACETYL-BETA-GLUCOSAMINYL)ASPARAGINE AMIDASE A PROTEIN"/>
    <property type="match status" value="1"/>
</dbReference>
<feature type="region of interest" description="Disordered" evidence="1">
    <location>
        <begin position="47"/>
        <end position="68"/>
    </location>
</feature>
<feature type="domain" description="Peptide N-acetyl-beta-D-glucosaminyl asparaginase amidase A N-terminal" evidence="3">
    <location>
        <begin position="87"/>
        <end position="262"/>
    </location>
</feature>
<dbReference type="EMBL" id="JBJUIK010000015">
    <property type="protein sequence ID" value="KAL3503119.1"/>
    <property type="molecule type" value="Genomic_DNA"/>
</dbReference>
<dbReference type="Pfam" id="PF12222">
    <property type="entry name" value="PNGaseA"/>
    <property type="match status" value="1"/>
</dbReference>
<feature type="compositionally biased region" description="Polar residues" evidence="1">
    <location>
        <begin position="52"/>
        <end position="68"/>
    </location>
</feature>
<dbReference type="Proteomes" id="UP001630127">
    <property type="component" value="Unassembled WGS sequence"/>
</dbReference>
<dbReference type="InterPro" id="IPR021102">
    <property type="entry name" value="PNGase_A"/>
</dbReference>
<protein>
    <recommendedName>
        <fullName evidence="3">Peptide N-acetyl-beta-D-glucosaminyl asparaginase amidase A N-terminal domain-containing protein</fullName>
    </recommendedName>
</protein>
<evidence type="ECO:0000313" key="5">
    <source>
        <dbReference type="Proteomes" id="UP001630127"/>
    </source>
</evidence>
<keyword evidence="2" id="KW-0732">Signal</keyword>
<keyword evidence="5" id="KW-1185">Reference proteome</keyword>
<organism evidence="4 5">
    <name type="scientific">Cinchona calisaya</name>
    <dbReference type="NCBI Taxonomy" id="153742"/>
    <lineage>
        <taxon>Eukaryota</taxon>
        <taxon>Viridiplantae</taxon>
        <taxon>Streptophyta</taxon>
        <taxon>Embryophyta</taxon>
        <taxon>Tracheophyta</taxon>
        <taxon>Spermatophyta</taxon>
        <taxon>Magnoliopsida</taxon>
        <taxon>eudicotyledons</taxon>
        <taxon>Gunneridae</taxon>
        <taxon>Pentapetalae</taxon>
        <taxon>asterids</taxon>
        <taxon>lamiids</taxon>
        <taxon>Gentianales</taxon>
        <taxon>Rubiaceae</taxon>
        <taxon>Cinchonoideae</taxon>
        <taxon>Cinchoneae</taxon>
        <taxon>Cinchona</taxon>
    </lineage>
</organism>
<evidence type="ECO:0000259" key="3">
    <source>
        <dbReference type="Pfam" id="PF12222"/>
    </source>
</evidence>